<dbReference type="GO" id="GO:0003677">
    <property type="term" value="F:DNA binding"/>
    <property type="evidence" value="ECO:0007669"/>
    <property type="project" value="InterPro"/>
</dbReference>
<comment type="caution">
    <text evidence="1">The sequence shown here is derived from an EMBL/GenBank/DDBJ whole genome shotgun (WGS) entry which is preliminary data.</text>
</comment>
<dbReference type="PANTHER" id="PTHR13408">
    <property type="entry name" value="DNA-DIRECTED RNA POLYMERASE III"/>
    <property type="match status" value="1"/>
</dbReference>
<dbReference type="EMBL" id="QGKX02000004">
    <property type="protein sequence ID" value="KAF3604674.1"/>
    <property type="molecule type" value="Genomic_DNA"/>
</dbReference>
<dbReference type="GO" id="GO:0042797">
    <property type="term" value="P:tRNA transcription by RNA polymerase III"/>
    <property type="evidence" value="ECO:0007669"/>
    <property type="project" value="TreeGrafter"/>
</dbReference>
<reference evidence="1" key="1">
    <citation type="submission" date="2019-12" db="EMBL/GenBank/DDBJ databases">
        <title>Genome sequencing and annotation of Brassica cretica.</title>
        <authorList>
            <person name="Studholme D.J."/>
            <person name="Sarris P."/>
        </authorList>
    </citation>
    <scope>NUCLEOTIDE SEQUENCE</scope>
    <source>
        <strain evidence="1">PFS-109/04</strain>
        <tissue evidence="1">Leaf</tissue>
    </source>
</reference>
<gene>
    <name evidence="1" type="ORF">F2Q69_00033982</name>
</gene>
<accession>A0A8S9SWH9</accession>
<evidence type="ECO:0000313" key="1">
    <source>
        <dbReference type="EMBL" id="KAF3604674.1"/>
    </source>
</evidence>
<sequence>MDSGSQVPVKSKVNTDSIFSFPPVNFSSNLTQNFAVKNLGFSLKFLSLFAFSSAEVSTKSSDAFSPVDPSYLQNIGQRRPKTEPKGSLEISHYRFSEVPSSKPPSHKIPNFFFSFPIPSPATAMDSGSQVPVKSKVNTDSIFSFPPVNFSSKFRRENLGFSLKFLSLFAFSSAEVSTKSSDAFSPADPSYLQNVSPGPNTVFHNDVAAINGKERNCCRIGSSAKFATVTPDVESLLNSDPDMQIHK</sequence>
<dbReference type="InterPro" id="IPR007811">
    <property type="entry name" value="RPC4"/>
</dbReference>
<dbReference type="GO" id="GO:0005666">
    <property type="term" value="C:RNA polymerase III complex"/>
    <property type="evidence" value="ECO:0007669"/>
    <property type="project" value="InterPro"/>
</dbReference>
<dbReference type="PANTHER" id="PTHR13408:SF7">
    <property type="entry name" value="DNA-DIRECTED RNA POLYMERASE III SUBUNIT RPC4"/>
    <property type="match status" value="1"/>
</dbReference>
<protein>
    <submittedName>
        <fullName evidence="1">Uncharacterized protein</fullName>
    </submittedName>
</protein>
<dbReference type="Proteomes" id="UP000712600">
    <property type="component" value="Unassembled WGS sequence"/>
</dbReference>
<name>A0A8S9SWH9_BRACR</name>
<dbReference type="AlphaFoldDB" id="A0A8S9SWH9"/>
<proteinExistence type="predicted"/>
<evidence type="ECO:0000313" key="2">
    <source>
        <dbReference type="Proteomes" id="UP000712600"/>
    </source>
</evidence>
<organism evidence="1 2">
    <name type="scientific">Brassica cretica</name>
    <name type="common">Mustard</name>
    <dbReference type="NCBI Taxonomy" id="69181"/>
    <lineage>
        <taxon>Eukaryota</taxon>
        <taxon>Viridiplantae</taxon>
        <taxon>Streptophyta</taxon>
        <taxon>Embryophyta</taxon>
        <taxon>Tracheophyta</taxon>
        <taxon>Spermatophyta</taxon>
        <taxon>Magnoliopsida</taxon>
        <taxon>eudicotyledons</taxon>
        <taxon>Gunneridae</taxon>
        <taxon>Pentapetalae</taxon>
        <taxon>rosids</taxon>
        <taxon>malvids</taxon>
        <taxon>Brassicales</taxon>
        <taxon>Brassicaceae</taxon>
        <taxon>Brassiceae</taxon>
        <taxon>Brassica</taxon>
    </lineage>
</organism>